<accession>A0AA38VW30</accession>
<feature type="compositionally biased region" description="Low complexity" evidence="1">
    <location>
        <begin position="1"/>
        <end position="12"/>
    </location>
</feature>
<dbReference type="EMBL" id="JANBVN010000074">
    <property type="protein sequence ID" value="KAJ9150108.1"/>
    <property type="molecule type" value="Genomic_DNA"/>
</dbReference>
<dbReference type="AlphaFoldDB" id="A0AA38VW30"/>
<name>A0AA38VW30_9PEZI</name>
<dbReference type="Proteomes" id="UP001174691">
    <property type="component" value="Unassembled WGS sequence"/>
</dbReference>
<protein>
    <submittedName>
        <fullName evidence="2">Uncharacterized protein</fullName>
    </submittedName>
</protein>
<feature type="compositionally biased region" description="Acidic residues" evidence="1">
    <location>
        <begin position="158"/>
        <end position="169"/>
    </location>
</feature>
<feature type="region of interest" description="Disordered" evidence="1">
    <location>
        <begin position="151"/>
        <end position="217"/>
    </location>
</feature>
<evidence type="ECO:0000313" key="2">
    <source>
        <dbReference type="EMBL" id="KAJ9150108.1"/>
    </source>
</evidence>
<sequence>MSTSSSSTRSSSDTGHHITPGHGPSPVVTPVKTPNATKKAHKRATCAVCGEDMIAYNLKRHIMLRHKGIYDESLGVADIFSRAGFLWSNIPGPASDNGNDQIQSPPPPGKAGCELCGAWMRGNNLKRHIKLKHPSVYVERESVKEMFAKATPFPDLSGGEEEGEDENESTELALGHDQDESGEDIETLYEDEEHSESKGDVQGEDHTGKGESPLVETKRKGWMSFGRVFD</sequence>
<evidence type="ECO:0000313" key="3">
    <source>
        <dbReference type="Proteomes" id="UP001174691"/>
    </source>
</evidence>
<evidence type="ECO:0000256" key="1">
    <source>
        <dbReference type="SAM" id="MobiDB-lite"/>
    </source>
</evidence>
<feature type="region of interest" description="Disordered" evidence="1">
    <location>
        <begin position="1"/>
        <end position="42"/>
    </location>
</feature>
<keyword evidence="3" id="KW-1185">Reference proteome</keyword>
<comment type="caution">
    <text evidence="2">The sequence shown here is derived from an EMBL/GenBank/DDBJ whole genome shotgun (WGS) entry which is preliminary data.</text>
</comment>
<feature type="compositionally biased region" description="Basic and acidic residues" evidence="1">
    <location>
        <begin position="195"/>
        <end position="209"/>
    </location>
</feature>
<reference evidence="2" key="1">
    <citation type="submission" date="2022-07" db="EMBL/GenBank/DDBJ databases">
        <title>Fungi with potential for degradation of polypropylene.</title>
        <authorList>
            <person name="Gostincar C."/>
        </authorList>
    </citation>
    <scope>NUCLEOTIDE SEQUENCE</scope>
    <source>
        <strain evidence="2">EXF-13287</strain>
    </source>
</reference>
<organism evidence="2 3">
    <name type="scientific">Coniochaeta hoffmannii</name>
    <dbReference type="NCBI Taxonomy" id="91930"/>
    <lineage>
        <taxon>Eukaryota</taxon>
        <taxon>Fungi</taxon>
        <taxon>Dikarya</taxon>
        <taxon>Ascomycota</taxon>
        <taxon>Pezizomycotina</taxon>
        <taxon>Sordariomycetes</taxon>
        <taxon>Sordariomycetidae</taxon>
        <taxon>Coniochaetales</taxon>
        <taxon>Coniochaetaceae</taxon>
        <taxon>Coniochaeta</taxon>
    </lineage>
</organism>
<proteinExistence type="predicted"/>
<gene>
    <name evidence="2" type="ORF">NKR19_g5418</name>
</gene>
<feature type="compositionally biased region" description="Acidic residues" evidence="1">
    <location>
        <begin position="180"/>
        <end position="194"/>
    </location>
</feature>